<dbReference type="Proteomes" id="UP001271249">
    <property type="component" value="Unassembled WGS sequence"/>
</dbReference>
<dbReference type="EMBL" id="JAVIJC010000046">
    <property type="protein sequence ID" value="MDX8495901.1"/>
    <property type="molecule type" value="Genomic_DNA"/>
</dbReference>
<accession>A0ABU4Z9J9</accession>
<keyword evidence="1" id="KW-0812">Transmembrane</keyword>
<reference evidence="2 3" key="1">
    <citation type="submission" date="2023-08" db="EMBL/GenBank/DDBJ databases">
        <title>Implementing the SeqCode for naming new Mesorhizobium species isolated from Vachellia karroo root nodules.</title>
        <authorList>
            <person name="Van Lill M."/>
        </authorList>
    </citation>
    <scope>NUCLEOTIDE SEQUENCE [LARGE SCALE GENOMIC DNA]</scope>
    <source>
        <strain evidence="2 3">VK22B</strain>
    </source>
</reference>
<sequence>MKLINRLMLDWLEQMAVKFAYYALNYAAMIALSLAMLIIAAPFVATSKLASFYRRLELRYVYKDDEAKQDRDRFYGR</sequence>
<evidence type="ECO:0000313" key="2">
    <source>
        <dbReference type="EMBL" id="MDX8495901.1"/>
    </source>
</evidence>
<keyword evidence="3" id="KW-1185">Reference proteome</keyword>
<evidence type="ECO:0000256" key="1">
    <source>
        <dbReference type="SAM" id="Phobius"/>
    </source>
</evidence>
<dbReference type="RefSeq" id="WP_320229607.1">
    <property type="nucleotide sequence ID" value="NZ_JAVIJC010000046.1"/>
</dbReference>
<evidence type="ECO:0000313" key="3">
    <source>
        <dbReference type="Proteomes" id="UP001271249"/>
    </source>
</evidence>
<feature type="transmembrane region" description="Helical" evidence="1">
    <location>
        <begin position="20"/>
        <end position="45"/>
    </location>
</feature>
<gene>
    <name evidence="2" type="ORF">RFN29_30620</name>
</gene>
<proteinExistence type="predicted"/>
<protein>
    <submittedName>
        <fullName evidence="2">Uncharacterized protein</fullName>
    </submittedName>
</protein>
<keyword evidence="1" id="KW-0472">Membrane</keyword>
<comment type="caution">
    <text evidence="2">The sequence shown here is derived from an EMBL/GenBank/DDBJ whole genome shotgun (WGS) entry which is preliminary data.</text>
</comment>
<organism evidence="2 3">
    <name type="scientific">Mesorhizobium captivum</name>
    <dbReference type="NCBI Taxonomy" id="3072319"/>
    <lineage>
        <taxon>Bacteria</taxon>
        <taxon>Pseudomonadati</taxon>
        <taxon>Pseudomonadota</taxon>
        <taxon>Alphaproteobacteria</taxon>
        <taxon>Hyphomicrobiales</taxon>
        <taxon>Phyllobacteriaceae</taxon>
        <taxon>Mesorhizobium</taxon>
    </lineage>
</organism>
<name>A0ABU4Z9J9_9HYPH</name>
<keyword evidence="1" id="KW-1133">Transmembrane helix</keyword>